<protein>
    <submittedName>
        <fullName evidence="2">Uncharacterized protein</fullName>
    </submittedName>
</protein>
<reference evidence="2 3" key="1">
    <citation type="submission" date="2012-06" db="EMBL/GenBank/DDBJ databases">
        <title>Draft Genome Sequence of Lactobacillus hominis Strain CRBIP 24.179T, isolated from human intestine.</title>
        <authorList>
            <person name="Cousin S."/>
            <person name="Ma L."/>
            <person name="Bizet C."/>
            <person name="Loux V."/>
            <person name="Bouchier C."/>
            <person name="Clermont D."/>
            <person name="Creno S."/>
        </authorList>
    </citation>
    <scope>NUCLEOTIDE SEQUENCE [LARGE SCALE GENOMIC DNA]</scope>
    <source>
        <strain evidence="3">CRBIP 24.179T</strain>
    </source>
</reference>
<keyword evidence="3" id="KW-1185">Reference proteome</keyword>
<dbReference type="EMBL" id="CAKE01000001">
    <property type="protein sequence ID" value="CCI81073.1"/>
    <property type="molecule type" value="Genomic_DNA"/>
</dbReference>
<dbReference type="RefSeq" id="WP_008469682.1">
    <property type="nucleotide sequence ID" value="NZ_AYZP01000001.1"/>
</dbReference>
<evidence type="ECO:0000313" key="2">
    <source>
        <dbReference type="EMBL" id="CCI81073.1"/>
    </source>
</evidence>
<dbReference type="AlphaFoldDB" id="I7IV99"/>
<feature type="coiled-coil region" evidence="1">
    <location>
        <begin position="185"/>
        <end position="212"/>
    </location>
</feature>
<name>I7IV99_9LACO</name>
<dbReference type="PATRIC" id="fig|1423758.3.peg.169"/>
<dbReference type="OrthoDB" id="2990146at2"/>
<dbReference type="GeneID" id="82846353"/>
<proteinExistence type="predicted"/>
<comment type="caution">
    <text evidence="2">The sequence shown here is derived from an EMBL/GenBank/DDBJ whole genome shotgun (WGS) entry which is preliminary data.</text>
</comment>
<organism evidence="2 3">
    <name type="scientific">Lactobacillus hominis DSM 23910 = CRBIP 24.179</name>
    <dbReference type="NCBI Taxonomy" id="1423758"/>
    <lineage>
        <taxon>Bacteria</taxon>
        <taxon>Bacillati</taxon>
        <taxon>Bacillota</taxon>
        <taxon>Bacilli</taxon>
        <taxon>Lactobacillales</taxon>
        <taxon>Lactobacillaceae</taxon>
        <taxon>Lactobacillus</taxon>
    </lineage>
</organism>
<accession>I7IV99</accession>
<gene>
    <name evidence="2" type="ORF">BN55_03935</name>
</gene>
<sequence>MRRVLSNLGSDERHTFRAQFGKYGYKRFHDPIKGVLYSPTMVVRNVEIIDDPSKPTGVTDHLWLNLTKSFSDLGLLEPGDIIQFNGRVAQYTKGYGSTSVVDYKLTYPSKVILQNQRETLPIPKDHTALIGMIMNLNYDFYKVQKRPLVPFFMDAFKKWQESQIKTLPIECHEGNSYESDLGYDALNYKQEMKELEAKKQAQQEANNENEAEGIEFLKSHKLWLDELKKLASENENKISNRILTQFLQEKTESKKQLMEIRVKIRAAVKSDWFESQLNDENKTLSPLELLAKKLNSR</sequence>
<dbReference type="Proteomes" id="UP000009320">
    <property type="component" value="Unassembled WGS sequence"/>
</dbReference>
<dbReference type="STRING" id="1423758.FC41_GL000165"/>
<keyword evidence="1" id="KW-0175">Coiled coil</keyword>
<evidence type="ECO:0000313" key="3">
    <source>
        <dbReference type="Proteomes" id="UP000009320"/>
    </source>
</evidence>
<evidence type="ECO:0000256" key="1">
    <source>
        <dbReference type="SAM" id="Coils"/>
    </source>
</evidence>
<dbReference type="eggNOG" id="ENOG5032Z6U">
    <property type="taxonomic scope" value="Bacteria"/>
</dbReference>